<dbReference type="RefSeq" id="WP_353873461.1">
    <property type="nucleotide sequence ID" value="NZ_JBEVCJ010000002.1"/>
</dbReference>
<dbReference type="EMBL" id="JBEVCJ010000002">
    <property type="protein sequence ID" value="MET1253914.1"/>
    <property type="molecule type" value="Genomic_DNA"/>
</dbReference>
<protein>
    <recommendedName>
        <fullName evidence="4">CARDB domain-containing protein</fullName>
    </recommendedName>
</protein>
<dbReference type="Proteomes" id="UP001548189">
    <property type="component" value="Unassembled WGS sequence"/>
</dbReference>
<evidence type="ECO:0000313" key="3">
    <source>
        <dbReference type="Proteomes" id="UP001548189"/>
    </source>
</evidence>
<reference evidence="2 3" key="1">
    <citation type="submission" date="2024-06" db="EMBL/GenBank/DDBJ databases">
        <authorList>
            <person name="Li F."/>
        </authorList>
    </citation>
    <scope>NUCLEOTIDE SEQUENCE [LARGE SCALE GENOMIC DNA]</scope>
    <source>
        <strain evidence="2 3">GXAS 311</strain>
    </source>
</reference>
<keyword evidence="1" id="KW-0732">Signal</keyword>
<organism evidence="2 3">
    <name type="scientific">Aliikangiella maris</name>
    <dbReference type="NCBI Taxonomy" id="3162458"/>
    <lineage>
        <taxon>Bacteria</taxon>
        <taxon>Pseudomonadati</taxon>
        <taxon>Pseudomonadota</taxon>
        <taxon>Gammaproteobacteria</taxon>
        <taxon>Oceanospirillales</taxon>
        <taxon>Pleioneaceae</taxon>
        <taxon>Aliikangiella</taxon>
    </lineage>
</organism>
<dbReference type="Gene3D" id="2.60.40.10">
    <property type="entry name" value="Immunoglobulins"/>
    <property type="match status" value="1"/>
</dbReference>
<keyword evidence="3" id="KW-1185">Reference proteome</keyword>
<accession>A0ABV2BPS6</accession>
<feature type="signal peptide" evidence="1">
    <location>
        <begin position="1"/>
        <end position="24"/>
    </location>
</feature>
<name>A0ABV2BPS6_9GAMM</name>
<feature type="chain" id="PRO_5045295555" description="CARDB domain-containing protein" evidence="1">
    <location>
        <begin position="25"/>
        <end position="161"/>
    </location>
</feature>
<proteinExistence type="predicted"/>
<sequence>MAIQKKCIALLTGLTVLGGTLVQADDFDLTIALGEVEGNQNKSRVEPGSYHRIDTYLTNNGPDAAPGRILVTGEVLPECPYLVGWYLSEDATITTDDIQIGGFCPNGLQAGQTLRFWADVYVPVNITGGFYYWGAIVDYNQAVVETDESNNAALGDQVLVR</sequence>
<comment type="caution">
    <text evidence="2">The sequence shown here is derived from an EMBL/GenBank/DDBJ whole genome shotgun (WGS) entry which is preliminary data.</text>
</comment>
<evidence type="ECO:0000313" key="2">
    <source>
        <dbReference type="EMBL" id="MET1253914.1"/>
    </source>
</evidence>
<dbReference type="InterPro" id="IPR013783">
    <property type="entry name" value="Ig-like_fold"/>
</dbReference>
<evidence type="ECO:0000256" key="1">
    <source>
        <dbReference type="SAM" id="SignalP"/>
    </source>
</evidence>
<evidence type="ECO:0008006" key="4">
    <source>
        <dbReference type="Google" id="ProtNLM"/>
    </source>
</evidence>
<gene>
    <name evidence="2" type="ORF">ABVT43_02130</name>
</gene>